<dbReference type="AlphaFoldDB" id="A0A8S1A877"/>
<dbReference type="Proteomes" id="UP000494256">
    <property type="component" value="Unassembled WGS sequence"/>
</dbReference>
<dbReference type="Proteomes" id="UP000494106">
    <property type="component" value="Unassembled WGS sequence"/>
</dbReference>
<reference evidence="3 4" key="1">
    <citation type="submission" date="2020-04" db="EMBL/GenBank/DDBJ databases">
        <authorList>
            <person name="Wallbank WR R."/>
            <person name="Pardo Diaz C."/>
            <person name="Kozak K."/>
            <person name="Martin S."/>
            <person name="Jiggins C."/>
            <person name="Moest M."/>
            <person name="Warren A I."/>
            <person name="Byers J.R.P. K."/>
            <person name="Montejo-Kovacevich G."/>
            <person name="Yen C E."/>
        </authorList>
    </citation>
    <scope>NUCLEOTIDE SEQUENCE [LARGE SCALE GENOMIC DNA]</scope>
</reference>
<organism evidence="2 3">
    <name type="scientific">Arctia plantaginis</name>
    <name type="common">Wood tiger moth</name>
    <name type="synonym">Phalaena plantaginis</name>
    <dbReference type="NCBI Taxonomy" id="874455"/>
    <lineage>
        <taxon>Eukaryota</taxon>
        <taxon>Metazoa</taxon>
        <taxon>Ecdysozoa</taxon>
        <taxon>Arthropoda</taxon>
        <taxon>Hexapoda</taxon>
        <taxon>Insecta</taxon>
        <taxon>Pterygota</taxon>
        <taxon>Neoptera</taxon>
        <taxon>Endopterygota</taxon>
        <taxon>Lepidoptera</taxon>
        <taxon>Glossata</taxon>
        <taxon>Ditrysia</taxon>
        <taxon>Noctuoidea</taxon>
        <taxon>Erebidae</taxon>
        <taxon>Arctiinae</taxon>
        <taxon>Arctia</taxon>
    </lineage>
</organism>
<evidence type="ECO:0000313" key="1">
    <source>
        <dbReference type="EMBL" id="CAB3233078.1"/>
    </source>
</evidence>
<dbReference type="EMBL" id="CADEBC010000518">
    <property type="protein sequence ID" value="CAB3242684.1"/>
    <property type="molecule type" value="Genomic_DNA"/>
</dbReference>
<evidence type="ECO:0000313" key="4">
    <source>
        <dbReference type="Proteomes" id="UP000494256"/>
    </source>
</evidence>
<dbReference type="EMBL" id="CADEBD010000292">
    <property type="protein sequence ID" value="CAB3233078.1"/>
    <property type="molecule type" value="Genomic_DNA"/>
</dbReference>
<comment type="caution">
    <text evidence="2">The sequence shown here is derived from an EMBL/GenBank/DDBJ whole genome shotgun (WGS) entry which is preliminary data.</text>
</comment>
<protein>
    <submittedName>
        <fullName evidence="2">Uncharacterized protein</fullName>
    </submittedName>
</protein>
<keyword evidence="3" id="KW-1185">Reference proteome</keyword>
<sequence length="75" mass="8367">MLYNCSSVLLSTAEEGRLSKAYNNLGSFKEKSGFRKNLDALLIERQIIAEIYFLDSSKLDGGDFASIVKDLKSKD</sequence>
<evidence type="ECO:0000313" key="3">
    <source>
        <dbReference type="Proteomes" id="UP000494106"/>
    </source>
</evidence>
<name>A0A8S1A877_ARCPL</name>
<gene>
    <name evidence="1" type="ORF">APLA_LOCUS6011</name>
    <name evidence="2" type="ORF">APLA_LOCUS9138</name>
</gene>
<accession>A0A8S1A877</accession>
<evidence type="ECO:0000313" key="2">
    <source>
        <dbReference type="EMBL" id="CAB3242684.1"/>
    </source>
</evidence>
<proteinExistence type="predicted"/>